<name>A0ABP9MK83_9FLAO</name>
<evidence type="ECO:0000313" key="2">
    <source>
        <dbReference type="Proteomes" id="UP001500353"/>
    </source>
</evidence>
<evidence type="ECO:0000313" key="1">
    <source>
        <dbReference type="EMBL" id="GAA5096606.1"/>
    </source>
</evidence>
<comment type="caution">
    <text evidence="1">The sequence shown here is derived from an EMBL/GenBank/DDBJ whole genome shotgun (WGS) entry which is preliminary data.</text>
</comment>
<gene>
    <name evidence="1" type="ORF">GCM10023210_30570</name>
</gene>
<dbReference type="Proteomes" id="UP001500353">
    <property type="component" value="Unassembled WGS sequence"/>
</dbReference>
<accession>A0ABP9MK83</accession>
<sequence length="220" mass="25234">MQKLSSLINKIKSNMDNPSTLDSIVVETEKIYKKSNSLTVRNTSKQLIALAVDSKNIRYTSKPIIVNFESLDKDIQRKYSYKFDKFKDTGFIEVKRASQNKIKGYLVIKENKIMLRLVTSYSGNEWLFFDKAIFLIDGKNYQYDTPSPRRDISSGARVEETSDLGVNENMLTLMNAIANSNSNSKIEYRLTGDKYSDAKLTENEKECIALVLDLYNKMTN</sequence>
<reference evidence="2" key="1">
    <citation type="journal article" date="2019" name="Int. J. Syst. Evol. Microbiol.">
        <title>The Global Catalogue of Microorganisms (GCM) 10K type strain sequencing project: providing services to taxonomists for standard genome sequencing and annotation.</title>
        <authorList>
            <consortium name="The Broad Institute Genomics Platform"/>
            <consortium name="The Broad Institute Genome Sequencing Center for Infectious Disease"/>
            <person name="Wu L."/>
            <person name="Ma J."/>
        </authorList>
    </citation>
    <scope>NUCLEOTIDE SEQUENCE [LARGE SCALE GENOMIC DNA]</scope>
    <source>
        <strain evidence="2">JCM 18019</strain>
    </source>
</reference>
<dbReference type="EMBL" id="BAABHX010000005">
    <property type="protein sequence ID" value="GAA5096606.1"/>
    <property type="molecule type" value="Genomic_DNA"/>
</dbReference>
<organism evidence="1 2">
    <name type="scientific">Chryseobacterium ginsengisoli</name>
    <dbReference type="NCBI Taxonomy" id="363853"/>
    <lineage>
        <taxon>Bacteria</taxon>
        <taxon>Pseudomonadati</taxon>
        <taxon>Bacteroidota</taxon>
        <taxon>Flavobacteriia</taxon>
        <taxon>Flavobacteriales</taxon>
        <taxon>Weeksellaceae</taxon>
        <taxon>Chryseobacterium group</taxon>
        <taxon>Chryseobacterium</taxon>
    </lineage>
</organism>
<protein>
    <submittedName>
        <fullName evidence="1">Uncharacterized protein</fullName>
    </submittedName>
</protein>
<proteinExistence type="predicted"/>
<keyword evidence="2" id="KW-1185">Reference proteome</keyword>